<dbReference type="AlphaFoldDB" id="A0A4R2QB30"/>
<keyword evidence="2" id="KW-0472">Membrane</keyword>
<evidence type="ECO:0000313" key="3">
    <source>
        <dbReference type="EMBL" id="TCP44111.1"/>
    </source>
</evidence>
<gene>
    <name evidence="3" type="ORF">EV662_101198</name>
</gene>
<dbReference type="EMBL" id="SLXP01000001">
    <property type="protein sequence ID" value="TCP44111.1"/>
    <property type="molecule type" value="Genomic_DNA"/>
</dbReference>
<keyword evidence="2" id="KW-0812">Transmembrane</keyword>
<keyword evidence="4" id="KW-1185">Reference proteome</keyword>
<accession>A0A4R2QB30</accession>
<protein>
    <submittedName>
        <fullName evidence="3">Uncharacterized protein</fullName>
    </submittedName>
</protein>
<organism evidence="3 4">
    <name type="scientific">Rhodovulum marinum</name>
    <dbReference type="NCBI Taxonomy" id="320662"/>
    <lineage>
        <taxon>Bacteria</taxon>
        <taxon>Pseudomonadati</taxon>
        <taxon>Pseudomonadota</taxon>
        <taxon>Alphaproteobacteria</taxon>
        <taxon>Rhodobacterales</taxon>
        <taxon>Paracoccaceae</taxon>
        <taxon>Rhodovulum</taxon>
    </lineage>
</organism>
<proteinExistence type="predicted"/>
<comment type="caution">
    <text evidence="3">The sequence shown here is derived from an EMBL/GenBank/DDBJ whole genome shotgun (WGS) entry which is preliminary data.</text>
</comment>
<reference evidence="3 4" key="1">
    <citation type="submission" date="2019-03" db="EMBL/GenBank/DDBJ databases">
        <title>Genomic Encyclopedia of Type Strains, Phase IV (KMG-IV): sequencing the most valuable type-strain genomes for metagenomic binning, comparative biology and taxonomic classification.</title>
        <authorList>
            <person name="Goeker M."/>
        </authorList>
    </citation>
    <scope>NUCLEOTIDE SEQUENCE [LARGE SCALE GENOMIC DNA]</scope>
    <source>
        <strain evidence="3 4">DSM 18063</strain>
    </source>
</reference>
<sequence length="263" mass="29739">MITQLQDYTASLKEYAENLAPKMATSVDFLNENQDLLTLSLFFVTIIAGWLSGAFKALRQKPRLAIRTIDGPTFSCTFPTGRKHNNHDTHRTGVALYLNITNIGSAPTGISAIEVGYHWNLRPISLLWLKYRIGWFWLKDQTAALADFQCSIGESVKIFPFLTQRSSLSMSDTRTYLLIGEATNGVVYFEQSESWGGCFPKPQGSHTKIRLRIIDAFGRRHDSKHLIPTVTLEDAKKFNPRFGETHTELNRELPPSTEEEIEA</sequence>
<evidence type="ECO:0000256" key="1">
    <source>
        <dbReference type="SAM" id="MobiDB-lite"/>
    </source>
</evidence>
<dbReference type="Proteomes" id="UP000294835">
    <property type="component" value="Unassembled WGS sequence"/>
</dbReference>
<keyword evidence="2" id="KW-1133">Transmembrane helix</keyword>
<evidence type="ECO:0000313" key="4">
    <source>
        <dbReference type="Proteomes" id="UP000294835"/>
    </source>
</evidence>
<dbReference type="RefSeq" id="WP_207903564.1">
    <property type="nucleotide sequence ID" value="NZ_SLXP01000001.1"/>
</dbReference>
<evidence type="ECO:0000256" key="2">
    <source>
        <dbReference type="SAM" id="Phobius"/>
    </source>
</evidence>
<feature type="region of interest" description="Disordered" evidence="1">
    <location>
        <begin position="241"/>
        <end position="263"/>
    </location>
</feature>
<feature type="compositionally biased region" description="Basic and acidic residues" evidence="1">
    <location>
        <begin position="241"/>
        <end position="251"/>
    </location>
</feature>
<name>A0A4R2QB30_9RHOB</name>
<feature type="transmembrane region" description="Helical" evidence="2">
    <location>
        <begin position="36"/>
        <end position="58"/>
    </location>
</feature>